<evidence type="ECO:0000313" key="1">
    <source>
        <dbReference type="EMBL" id="MFE3846701.1"/>
    </source>
</evidence>
<name>A0ABW6HI51_9FLAO</name>
<keyword evidence="2" id="KW-1185">Reference proteome</keyword>
<evidence type="ECO:0000313" key="2">
    <source>
        <dbReference type="Proteomes" id="UP001600039"/>
    </source>
</evidence>
<gene>
    <name evidence="1" type="ORF">ACFX5D_01805</name>
</gene>
<reference evidence="1 2" key="1">
    <citation type="submission" date="2024-06" db="EMBL/GenBank/DDBJ databases">
        <title>Flavobacterium spp. isolated from glacier.</title>
        <authorList>
            <person name="Han D."/>
        </authorList>
    </citation>
    <scope>NUCLEOTIDE SEQUENCE [LARGE SCALE GENOMIC DNA]</scope>
    <source>
        <strain evidence="1 2">LB3P45</strain>
    </source>
</reference>
<comment type="caution">
    <text evidence="1">The sequence shown here is derived from an EMBL/GenBank/DDBJ whole genome shotgun (WGS) entry which is preliminary data.</text>
</comment>
<sequence>MSNKKIFILLPDGVGLRNFAFTDFYSKGKATGMDLIFWNNTPFDLAKIGYKELRLKQNRSSLFLEVLKNARKEIELNCNIRKSKDTVYDSYRFPFSYSTFKSSTKSYIIRFLIQLFDSERGLKIVRDLIKKTERKTNFYSESYALLKEQKPALVFCTNQRISLAIAPLLAAQDLKIPTATFIFSWDNLPKGTMVVETDYYFVWSAHMKKELLYYYPYIKENQIVVTGTPQFENHFQLNNIIDREIFFNQNGLDIKKKYICYSGDDVTTSPYDPDYLLDLIKAVRKLNKKGKPLGIIFRRCPVDFSPRFNSVLEENQDIVVAIEPRWDKVGEGWNTILPTKEDSILQFNIIAHTELVVNLGSSMVFDYVSHKKPCAYMNYNPEKKDPNWSVERIYNYIHFRFIPDNAVVWLNSPNEIADKIEIMLSDGAQKVVENAQEWFEKINQHPAQEASKRIWEAIDQICKKGLC</sequence>
<dbReference type="Proteomes" id="UP001600039">
    <property type="component" value="Unassembled WGS sequence"/>
</dbReference>
<organism evidence="1 2">
    <name type="scientific">Flavobacterium fructosi</name>
    <dbReference type="NCBI Taxonomy" id="3230416"/>
    <lineage>
        <taxon>Bacteria</taxon>
        <taxon>Pseudomonadati</taxon>
        <taxon>Bacteroidota</taxon>
        <taxon>Flavobacteriia</taxon>
        <taxon>Flavobacteriales</taxon>
        <taxon>Flavobacteriaceae</taxon>
        <taxon>Flavobacterium</taxon>
    </lineage>
</organism>
<accession>A0ABW6HI51</accession>
<protein>
    <submittedName>
        <fullName evidence="1">UDP-glycosyltransferase</fullName>
    </submittedName>
</protein>
<dbReference type="RefSeq" id="WP_379856559.1">
    <property type="nucleotide sequence ID" value="NZ_JBHZQA010000001.1"/>
</dbReference>
<dbReference type="SUPFAM" id="SSF53756">
    <property type="entry name" value="UDP-Glycosyltransferase/glycogen phosphorylase"/>
    <property type="match status" value="1"/>
</dbReference>
<dbReference type="EMBL" id="JBHZQA010000001">
    <property type="protein sequence ID" value="MFE3846701.1"/>
    <property type="molecule type" value="Genomic_DNA"/>
</dbReference>
<proteinExistence type="predicted"/>